<dbReference type="Gene3D" id="3.30.70.1350">
    <property type="entry name" value="Cation efflux protein, cytoplasmic domain"/>
    <property type="match status" value="1"/>
</dbReference>
<evidence type="ECO:0000313" key="2">
    <source>
        <dbReference type="EMBL" id="MDO7789008.1"/>
    </source>
</evidence>
<dbReference type="Pfam" id="PF16916">
    <property type="entry name" value="ZT_dimer"/>
    <property type="match status" value="1"/>
</dbReference>
<evidence type="ECO:0000259" key="1">
    <source>
        <dbReference type="Pfam" id="PF16916"/>
    </source>
</evidence>
<reference evidence="2" key="1">
    <citation type="journal article" date="2023" name="J. Hazard. Mater.">
        <title>Anaerobic biodegradation of pyrene and benzo[a]pyrene by a new sulfate-reducing Desulforamulus aquiferis strain DSA.</title>
        <authorList>
            <person name="Zhang Z."/>
            <person name="Sun J."/>
            <person name="Gong X."/>
            <person name="Wang C."/>
            <person name="Wang H."/>
        </authorList>
    </citation>
    <scope>NUCLEOTIDE SEQUENCE</scope>
    <source>
        <strain evidence="2">DSA</strain>
    </source>
</reference>
<accession>A0AAW7ZH49</accession>
<organism evidence="2 3">
    <name type="scientific">Desulforamulus aquiferis</name>
    <dbReference type="NCBI Taxonomy" id="1397668"/>
    <lineage>
        <taxon>Bacteria</taxon>
        <taxon>Bacillati</taxon>
        <taxon>Bacillota</taxon>
        <taxon>Clostridia</taxon>
        <taxon>Eubacteriales</taxon>
        <taxon>Peptococcaceae</taxon>
        <taxon>Desulforamulus</taxon>
    </lineage>
</organism>
<dbReference type="RefSeq" id="WP_304545455.1">
    <property type="nucleotide sequence ID" value="NZ_JARPTC010000031.1"/>
</dbReference>
<gene>
    <name evidence="2" type="ORF">P6N53_17500</name>
</gene>
<proteinExistence type="predicted"/>
<protein>
    <submittedName>
        <fullName evidence="2">Cation transporter dimerization domain-containing protein</fullName>
    </submittedName>
</protein>
<dbReference type="Proteomes" id="UP001172911">
    <property type="component" value="Unassembled WGS sequence"/>
</dbReference>
<comment type="caution">
    <text evidence="2">The sequence shown here is derived from an EMBL/GenBank/DDBJ whole genome shotgun (WGS) entry which is preliminary data.</text>
</comment>
<feature type="domain" description="Cation efflux protein cytoplasmic" evidence="1">
    <location>
        <begin position="2"/>
        <end position="55"/>
    </location>
</feature>
<keyword evidence="3" id="KW-1185">Reference proteome</keyword>
<reference evidence="2" key="2">
    <citation type="submission" date="2023-03" db="EMBL/GenBank/DDBJ databases">
        <authorList>
            <person name="Zhang Z."/>
        </authorList>
    </citation>
    <scope>NUCLEOTIDE SEQUENCE</scope>
    <source>
        <strain evidence="2">DSA</strain>
    </source>
</reference>
<name>A0AAW7ZH49_9FIRM</name>
<dbReference type="InterPro" id="IPR036837">
    <property type="entry name" value="Cation_efflux_CTD_sf"/>
</dbReference>
<dbReference type="InterPro" id="IPR027470">
    <property type="entry name" value="Cation_efflux_CTD"/>
</dbReference>
<dbReference type="SUPFAM" id="SSF160240">
    <property type="entry name" value="Cation efflux protein cytoplasmic domain-like"/>
    <property type="match status" value="1"/>
</dbReference>
<dbReference type="EMBL" id="JARPTC010000031">
    <property type="protein sequence ID" value="MDO7789008.1"/>
    <property type="molecule type" value="Genomic_DNA"/>
</dbReference>
<sequence length="94" mass="10248">GLRTRKSGQYRHVDLHLVVARHLPVGEAHSLCDKIEAEIEGKLPRVHMLIHCEPCEAVEEPGEAICHGSSCGMNGKGCPEGRCPISDGNKENRP</sequence>
<feature type="non-terminal residue" evidence="2">
    <location>
        <position position="1"/>
    </location>
</feature>
<dbReference type="AlphaFoldDB" id="A0AAW7ZH49"/>
<evidence type="ECO:0000313" key="3">
    <source>
        <dbReference type="Proteomes" id="UP001172911"/>
    </source>
</evidence>